<dbReference type="InterPro" id="IPR030125">
    <property type="entry name" value="SPIN90/Ldb17"/>
</dbReference>
<dbReference type="EMBL" id="LN891015">
    <property type="protein sequence ID" value="CUS11648.1"/>
    <property type="molecule type" value="Genomic_DNA"/>
</dbReference>
<keyword evidence="2" id="KW-1185">Reference proteome</keyword>
<organism evidence="1 2">
    <name type="scientific">Tuber aestivum</name>
    <name type="common">summer truffle</name>
    <dbReference type="NCBI Taxonomy" id="59557"/>
    <lineage>
        <taxon>Eukaryota</taxon>
        <taxon>Fungi</taxon>
        <taxon>Dikarya</taxon>
        <taxon>Ascomycota</taxon>
        <taxon>Pezizomycotina</taxon>
        <taxon>Pezizomycetes</taxon>
        <taxon>Pezizales</taxon>
        <taxon>Tuberaceae</taxon>
        <taxon>Tuber</taxon>
    </lineage>
</organism>
<dbReference type="GO" id="GO:0030479">
    <property type="term" value="C:actin cortical patch"/>
    <property type="evidence" value="ECO:0007669"/>
    <property type="project" value="TreeGrafter"/>
</dbReference>
<feature type="non-terminal residue" evidence="1">
    <location>
        <position position="81"/>
    </location>
</feature>
<dbReference type="AlphaFoldDB" id="A0A292PYE8"/>
<dbReference type="GO" id="GO:0051666">
    <property type="term" value="P:actin cortical patch localization"/>
    <property type="evidence" value="ECO:0007669"/>
    <property type="project" value="TreeGrafter"/>
</dbReference>
<dbReference type="Proteomes" id="UP001412239">
    <property type="component" value="Unassembled WGS sequence"/>
</dbReference>
<gene>
    <name evidence="1" type="ORF">GSTUAT00004275001</name>
</gene>
<dbReference type="PANTHER" id="PTHR13357:SF1">
    <property type="entry name" value="NCK-INTERACTING PROTEIN WITH SH3 DOMAIN"/>
    <property type="match status" value="1"/>
</dbReference>
<name>A0A292PYE8_9PEZI</name>
<dbReference type="GO" id="GO:0000147">
    <property type="term" value="P:actin cortical patch assembly"/>
    <property type="evidence" value="ECO:0007669"/>
    <property type="project" value="TreeGrafter"/>
</dbReference>
<dbReference type="GO" id="GO:0006897">
    <property type="term" value="P:endocytosis"/>
    <property type="evidence" value="ECO:0007669"/>
    <property type="project" value="TreeGrafter"/>
</dbReference>
<reference evidence="1" key="1">
    <citation type="submission" date="2015-10" db="EMBL/GenBank/DDBJ databases">
        <authorList>
            <person name="Regsiter A."/>
            <person name="william w."/>
        </authorList>
    </citation>
    <scope>NUCLEOTIDE SEQUENCE</scope>
    <source>
        <strain evidence="1">Montdore</strain>
    </source>
</reference>
<protein>
    <submittedName>
        <fullName evidence="1">Uncharacterized protein</fullName>
    </submittedName>
</protein>
<evidence type="ECO:0000313" key="1">
    <source>
        <dbReference type="EMBL" id="CUS11648.1"/>
    </source>
</evidence>
<dbReference type="PANTHER" id="PTHR13357">
    <property type="entry name" value="SH3 ADAPTER PROTEIN SPIN90 NCK INTERACTING PROTEIN WITH SH3 DOMAIN"/>
    <property type="match status" value="1"/>
</dbReference>
<evidence type="ECO:0000313" key="2">
    <source>
        <dbReference type="Proteomes" id="UP001412239"/>
    </source>
</evidence>
<accession>A0A292PYE8</accession>
<sequence length="81" mass="9578">MDVKIRSLLDLTDESELLRRSRLRLLYSLQEHTQLHHRLHYNRDQVLKLLECLSGVRSTHFQPVNQTAIGLVSRYGNVPWL</sequence>
<proteinExistence type="predicted"/>
<dbReference type="GO" id="GO:0071933">
    <property type="term" value="F:Arp2/3 complex binding"/>
    <property type="evidence" value="ECO:0007669"/>
    <property type="project" value="TreeGrafter"/>
</dbReference>